<dbReference type="InterPro" id="IPR011004">
    <property type="entry name" value="Trimer_LpxA-like_sf"/>
</dbReference>
<dbReference type="Pfam" id="PF22725">
    <property type="entry name" value="GFO_IDH_MocA_C3"/>
    <property type="match status" value="1"/>
</dbReference>
<evidence type="ECO:0000259" key="2">
    <source>
        <dbReference type="Pfam" id="PF22725"/>
    </source>
</evidence>
<accession>A0A081C7W3</accession>
<dbReference type="Gene3D" id="2.160.10.10">
    <property type="entry name" value="Hexapeptide repeat proteins"/>
    <property type="match status" value="1"/>
</dbReference>
<dbReference type="Pfam" id="PF01408">
    <property type="entry name" value="GFO_IDH_MocA"/>
    <property type="match status" value="1"/>
</dbReference>
<dbReference type="GO" id="GO:0000166">
    <property type="term" value="F:nucleotide binding"/>
    <property type="evidence" value="ECO:0007669"/>
    <property type="project" value="InterPro"/>
</dbReference>
<dbReference type="InterPro" id="IPR001451">
    <property type="entry name" value="Hexapep"/>
</dbReference>
<dbReference type="STRING" id="1499967.U27_00565"/>
<sequence>MSTLSSIAVIGGGHWGKHLIRNFQQIGVLKLICEKNEDLLCQFAEQYPDMETCLALNDALAHEEIQGVAIATPAETHYLIAREALLTGKHVYVEKPLVLNEAEAEELIKIANDKKLVLMVGHLLQYHPVFTHLKELALSGELGRINYIYSNRLNLGKIRREENILWSFAPHDISMILALAGEEPESVLTTGGNYLHQKIADVTTTHLEFPSGLKAHIFVSWLHPFKEQKLVVVGDRKMAVFDDMQPWKDKLLLYPHEIHWNNNLPVPARAEPERIAIPQEEPLRAECRHFLDCISQGKRPLTDGEEGLRVLKILNASQRSLDSQGRKILLKDESTQQARPSQAKPDYFVHETSLIDQNVSIGKGTKIWHFSHVLSGSTIGERCNIGQNVVIGPDVTIGRQCKIQNNVSVYKGVTLEDGVFCGPSMVFTNIINPRAELVKMDELRQTLLKKGASVGANATIVCGVTLGRYCFVGAGAVVIRDVPDYAVVVGNPARQIGWMCACGERLDETLRCAVCGKTYQHGSHGLEEYSCAR</sequence>
<organism evidence="3">
    <name type="scientific">Vecturithrix granuli</name>
    <dbReference type="NCBI Taxonomy" id="1499967"/>
    <lineage>
        <taxon>Bacteria</taxon>
        <taxon>Candidatus Moduliflexota</taxon>
        <taxon>Candidatus Vecturitrichia</taxon>
        <taxon>Candidatus Vecturitrichales</taxon>
        <taxon>Candidatus Vecturitrichaceae</taxon>
        <taxon>Candidatus Vecturithrix</taxon>
    </lineage>
</organism>
<dbReference type="InterPro" id="IPR051450">
    <property type="entry name" value="Gfo/Idh/MocA_Oxidoreductases"/>
</dbReference>
<keyword evidence="4" id="KW-1185">Reference proteome</keyword>
<protein>
    <submittedName>
        <fullName evidence="3">Oxidoreductase domain protein</fullName>
    </submittedName>
</protein>
<dbReference type="AlphaFoldDB" id="A0A081C7W3"/>
<dbReference type="SUPFAM" id="SSF51161">
    <property type="entry name" value="Trimeric LpxA-like enzymes"/>
    <property type="match status" value="1"/>
</dbReference>
<dbReference type="Gene3D" id="3.30.360.10">
    <property type="entry name" value="Dihydrodipicolinate Reductase, domain 2"/>
    <property type="match status" value="1"/>
</dbReference>
<dbReference type="HOGENOM" id="CLU_490775_0_0_0"/>
<dbReference type="PANTHER" id="PTHR43377">
    <property type="entry name" value="BILIVERDIN REDUCTASE A"/>
    <property type="match status" value="1"/>
</dbReference>
<feature type="domain" description="Gfo/Idh/MocA-like oxidoreductase N-terminal" evidence="1">
    <location>
        <begin position="7"/>
        <end position="122"/>
    </location>
</feature>
<evidence type="ECO:0000259" key="1">
    <source>
        <dbReference type="Pfam" id="PF01408"/>
    </source>
</evidence>
<evidence type="ECO:0000313" key="4">
    <source>
        <dbReference type="Proteomes" id="UP000030661"/>
    </source>
</evidence>
<dbReference type="eggNOG" id="COG0110">
    <property type="taxonomic scope" value="Bacteria"/>
</dbReference>
<dbReference type="InterPro" id="IPR000683">
    <property type="entry name" value="Gfo/Idh/MocA-like_OxRdtase_N"/>
</dbReference>
<dbReference type="Pfam" id="PF14602">
    <property type="entry name" value="Hexapep_2"/>
    <property type="match status" value="1"/>
</dbReference>
<dbReference type="Pfam" id="PF00132">
    <property type="entry name" value="Hexapep"/>
    <property type="match status" value="1"/>
</dbReference>
<reference evidence="3" key="1">
    <citation type="journal article" date="2015" name="PeerJ">
        <title>First genomic representation of candidate bacterial phylum KSB3 points to enhanced environmental sensing as a trigger of wastewater bulking.</title>
        <authorList>
            <person name="Sekiguchi Y."/>
            <person name="Ohashi A."/>
            <person name="Parks D.H."/>
            <person name="Yamauchi T."/>
            <person name="Tyson G.W."/>
            <person name="Hugenholtz P."/>
        </authorList>
    </citation>
    <scope>NUCLEOTIDE SEQUENCE [LARGE SCALE GENOMIC DNA]</scope>
</reference>
<dbReference type="Proteomes" id="UP000030661">
    <property type="component" value="Unassembled WGS sequence"/>
</dbReference>
<name>A0A081C7W3_VECG1</name>
<dbReference type="EMBL" id="DF820474">
    <property type="protein sequence ID" value="GAK60668.1"/>
    <property type="molecule type" value="Genomic_DNA"/>
</dbReference>
<dbReference type="SUPFAM" id="SSF51735">
    <property type="entry name" value="NAD(P)-binding Rossmann-fold domains"/>
    <property type="match status" value="1"/>
</dbReference>
<dbReference type="CDD" id="cd03358">
    <property type="entry name" value="LbH_WxcM_N_like"/>
    <property type="match status" value="1"/>
</dbReference>
<dbReference type="Gene3D" id="3.40.50.720">
    <property type="entry name" value="NAD(P)-binding Rossmann-like Domain"/>
    <property type="match status" value="1"/>
</dbReference>
<dbReference type="PANTHER" id="PTHR43377:SF6">
    <property type="entry name" value="GFO_IDH_MOCA-LIKE OXIDOREDUCTASE N-TERMINAL DOMAIN-CONTAINING PROTEIN"/>
    <property type="match status" value="1"/>
</dbReference>
<dbReference type="InterPro" id="IPR055170">
    <property type="entry name" value="GFO_IDH_MocA-like_dom"/>
</dbReference>
<feature type="domain" description="GFO/IDH/MocA-like oxidoreductase" evidence="2">
    <location>
        <begin position="130"/>
        <end position="238"/>
    </location>
</feature>
<dbReference type="InterPro" id="IPR036291">
    <property type="entry name" value="NAD(P)-bd_dom_sf"/>
</dbReference>
<evidence type="ECO:0000313" key="3">
    <source>
        <dbReference type="EMBL" id="GAK60668.1"/>
    </source>
</evidence>
<gene>
    <name evidence="3" type="ORF">U27_00565</name>
</gene>
<proteinExistence type="predicted"/>
<dbReference type="SUPFAM" id="SSF55347">
    <property type="entry name" value="Glyceraldehyde-3-phosphate dehydrogenase-like, C-terminal domain"/>
    <property type="match status" value="1"/>
</dbReference>
<dbReference type="eggNOG" id="COG0673">
    <property type="taxonomic scope" value="Bacteria"/>
</dbReference>